<keyword evidence="1" id="KW-1133">Transmembrane helix</keyword>
<keyword evidence="1" id="KW-0812">Transmembrane</keyword>
<keyword evidence="1" id="KW-0472">Membrane</keyword>
<reference evidence="2" key="1">
    <citation type="submission" date="2019-04" db="EMBL/GenBank/DDBJ databases">
        <title>Friends and foes A comparative genomics study of 23 Aspergillus species from section Flavi.</title>
        <authorList>
            <consortium name="DOE Joint Genome Institute"/>
            <person name="Kjaerbolling I."/>
            <person name="Vesth T."/>
            <person name="Frisvad J.C."/>
            <person name="Nybo J.L."/>
            <person name="Theobald S."/>
            <person name="Kildgaard S."/>
            <person name="Isbrandt T."/>
            <person name="Kuo A."/>
            <person name="Sato A."/>
            <person name="Lyhne E.K."/>
            <person name="Kogle M.E."/>
            <person name="Wiebenga A."/>
            <person name="Kun R.S."/>
            <person name="Lubbers R.J."/>
            <person name="Makela M.R."/>
            <person name="Barry K."/>
            <person name="Chovatia M."/>
            <person name="Clum A."/>
            <person name="Daum C."/>
            <person name="Haridas S."/>
            <person name="He G."/>
            <person name="LaButti K."/>
            <person name="Lipzen A."/>
            <person name="Mondo S."/>
            <person name="Riley R."/>
            <person name="Salamov A."/>
            <person name="Simmons B.A."/>
            <person name="Magnuson J.K."/>
            <person name="Henrissat B."/>
            <person name="Mortensen U.H."/>
            <person name="Larsen T.O."/>
            <person name="Devries R.P."/>
            <person name="Grigoriev I.V."/>
            <person name="Machida M."/>
            <person name="Baker S.E."/>
            <person name="Andersen M.R."/>
        </authorList>
    </citation>
    <scope>NUCLEOTIDE SEQUENCE [LARGE SCALE GENOMIC DNA]</scope>
    <source>
        <strain evidence="2">CBS 121.62</strain>
    </source>
</reference>
<feature type="transmembrane region" description="Helical" evidence="1">
    <location>
        <begin position="59"/>
        <end position="82"/>
    </location>
</feature>
<proteinExistence type="predicted"/>
<gene>
    <name evidence="2" type="ORF">BDV35DRAFT_371909</name>
</gene>
<name>A0A5N6GI55_ASPFL</name>
<evidence type="ECO:0000313" key="2">
    <source>
        <dbReference type="EMBL" id="KAB8240859.1"/>
    </source>
</evidence>
<accession>A0A5N6GI55</accession>
<organism evidence="2">
    <name type="scientific">Aspergillus flavus</name>
    <dbReference type="NCBI Taxonomy" id="5059"/>
    <lineage>
        <taxon>Eukaryota</taxon>
        <taxon>Fungi</taxon>
        <taxon>Dikarya</taxon>
        <taxon>Ascomycota</taxon>
        <taxon>Pezizomycotina</taxon>
        <taxon>Eurotiomycetes</taxon>
        <taxon>Eurotiomycetidae</taxon>
        <taxon>Eurotiales</taxon>
        <taxon>Aspergillaceae</taxon>
        <taxon>Aspergillus</taxon>
        <taxon>Aspergillus subgen. Circumdati</taxon>
    </lineage>
</organism>
<evidence type="ECO:0000256" key="1">
    <source>
        <dbReference type="SAM" id="Phobius"/>
    </source>
</evidence>
<dbReference type="EMBL" id="ML734714">
    <property type="protein sequence ID" value="KAB8240859.1"/>
    <property type="molecule type" value="Genomic_DNA"/>
</dbReference>
<dbReference type="Proteomes" id="UP000325434">
    <property type="component" value="Unassembled WGS sequence"/>
</dbReference>
<dbReference type="AlphaFoldDB" id="A0A5N6GI55"/>
<protein>
    <submittedName>
        <fullName evidence="2">Uncharacterized protein</fullName>
    </submittedName>
</protein>
<sequence length="89" mass="10087">MKDNLHCRIYFARRSTTLPPRSCFLGYGLSHTTLKIAGSFSSLLKCHLDKQFSLKCHPAWLMIAGVWLLALCELIVEVYQLYIISLSPG</sequence>